<dbReference type="EMBL" id="GL883496">
    <property type="protein sequence ID" value="EGF96913.1"/>
    <property type="molecule type" value="Genomic_DNA"/>
</dbReference>
<sequence length="125" mass="14154">MADWNPPPHPRSRNEPEHYGNLQSTSASRPGTDGPRSKIGSRAGSTASSKQRVNEGRVFNGNLEVLDSNIRDFSNESGSKFSEVLKKEFHLLEVVNAQYKELYKVIRQDNKDVSSLNKKVQKYFE</sequence>
<dbReference type="RefSeq" id="XP_007419817.1">
    <property type="nucleotide sequence ID" value="XM_007419755.1"/>
</dbReference>
<name>F4SEL3_MELLP</name>
<gene>
    <name evidence="2" type="ORF">MELLADRAFT_114743</name>
</gene>
<reference evidence="3" key="1">
    <citation type="journal article" date="2011" name="Proc. Natl. Acad. Sci. U.S.A.">
        <title>Obligate biotrophy features unraveled by the genomic analysis of rust fungi.</title>
        <authorList>
            <person name="Duplessis S."/>
            <person name="Cuomo C.A."/>
            <person name="Lin Y.-C."/>
            <person name="Aerts A."/>
            <person name="Tisserant E."/>
            <person name="Veneault-Fourrey C."/>
            <person name="Joly D.L."/>
            <person name="Hacquard S."/>
            <person name="Amselem J."/>
            <person name="Cantarel B.L."/>
            <person name="Chiu R."/>
            <person name="Coutinho P.M."/>
            <person name="Feau N."/>
            <person name="Field M."/>
            <person name="Frey P."/>
            <person name="Gelhaye E."/>
            <person name="Goldberg J."/>
            <person name="Grabherr M.G."/>
            <person name="Kodira C.D."/>
            <person name="Kohler A."/>
            <person name="Kuees U."/>
            <person name="Lindquist E.A."/>
            <person name="Lucas S.M."/>
            <person name="Mago R."/>
            <person name="Mauceli E."/>
            <person name="Morin E."/>
            <person name="Murat C."/>
            <person name="Pangilinan J.L."/>
            <person name="Park R."/>
            <person name="Pearson M."/>
            <person name="Quesneville H."/>
            <person name="Rouhier N."/>
            <person name="Sakthikumar S."/>
            <person name="Salamov A.A."/>
            <person name="Schmutz J."/>
            <person name="Selles B."/>
            <person name="Shapiro H."/>
            <person name="Tanguay P."/>
            <person name="Tuskan G.A."/>
            <person name="Henrissat B."/>
            <person name="Van de Peer Y."/>
            <person name="Rouze P."/>
            <person name="Ellis J.G."/>
            <person name="Dodds P.N."/>
            <person name="Schein J.E."/>
            <person name="Zhong S."/>
            <person name="Hamelin R.C."/>
            <person name="Grigoriev I.V."/>
            <person name="Szabo L.J."/>
            <person name="Martin F."/>
        </authorList>
    </citation>
    <scope>NUCLEOTIDE SEQUENCE [LARGE SCALE GENOMIC DNA]</scope>
    <source>
        <strain evidence="3">98AG31 / pathotype 3-4-7</strain>
    </source>
</reference>
<dbReference type="AlphaFoldDB" id="F4SEL3"/>
<dbReference type="HOGENOM" id="CLU_2097389_0_0_1"/>
<evidence type="ECO:0000256" key="1">
    <source>
        <dbReference type="SAM" id="MobiDB-lite"/>
    </source>
</evidence>
<proteinExistence type="predicted"/>
<feature type="region of interest" description="Disordered" evidence="1">
    <location>
        <begin position="1"/>
        <end position="56"/>
    </location>
</feature>
<evidence type="ECO:0000313" key="3">
    <source>
        <dbReference type="Proteomes" id="UP000001072"/>
    </source>
</evidence>
<dbReference type="GeneID" id="18925459"/>
<accession>F4SEL3</accession>
<dbReference type="Proteomes" id="UP000001072">
    <property type="component" value="Unassembled WGS sequence"/>
</dbReference>
<organism evidence="3">
    <name type="scientific">Melampsora larici-populina (strain 98AG31 / pathotype 3-4-7)</name>
    <name type="common">Poplar leaf rust fungus</name>
    <dbReference type="NCBI Taxonomy" id="747676"/>
    <lineage>
        <taxon>Eukaryota</taxon>
        <taxon>Fungi</taxon>
        <taxon>Dikarya</taxon>
        <taxon>Basidiomycota</taxon>
        <taxon>Pucciniomycotina</taxon>
        <taxon>Pucciniomycetes</taxon>
        <taxon>Pucciniales</taxon>
        <taxon>Melampsoraceae</taxon>
        <taxon>Melampsora</taxon>
    </lineage>
</organism>
<keyword evidence="3" id="KW-1185">Reference proteome</keyword>
<dbReference type="InParanoid" id="F4SEL3"/>
<protein>
    <submittedName>
        <fullName evidence="2">Uncharacterized protein</fullName>
    </submittedName>
</protein>
<dbReference type="KEGG" id="mlr:MELLADRAFT_114743"/>
<dbReference type="VEuPathDB" id="FungiDB:MELLADRAFT_114743"/>
<evidence type="ECO:0000313" key="2">
    <source>
        <dbReference type="EMBL" id="EGF96913.1"/>
    </source>
</evidence>